<gene>
    <name evidence="1" type="ORF">AJ79_00202</name>
</gene>
<dbReference type="AlphaFoldDB" id="A0A2B7YCH4"/>
<evidence type="ECO:0000313" key="2">
    <source>
        <dbReference type="Proteomes" id="UP000223968"/>
    </source>
</evidence>
<protein>
    <recommendedName>
        <fullName evidence="3">Pathogen-related protein</fullName>
    </recommendedName>
</protein>
<sequence>MAATAASALLNLDSLAGVELPDYMTDPDAVLKDIEAQWRYNRPPDYTKTRKWFAETKHYNHPAGSLPELVENLIKNWEIEASFKTRLSDWRTIDTTNYTFAINGLEPSNAEHMLRVGTYNAIITPCKYYDPKNLDFAASHKTFKRMMPTFAFEVVEVYSGPPVVSLKWRHWGEMKNDYVGYNTAGEKVTIKAHGGTIDIQGITMAHLNDRMQVTKLKTWFNSNELFKQMDPNGIAVMEKPGASKAKDAGMNEDLPQACPMMQGRSSDRAMDTIPELNTALSGVSIEDKKNGK</sequence>
<accession>A0A2B7YCH4</accession>
<evidence type="ECO:0000313" key="1">
    <source>
        <dbReference type="EMBL" id="PGH18789.1"/>
    </source>
</evidence>
<evidence type="ECO:0008006" key="3">
    <source>
        <dbReference type="Google" id="ProtNLM"/>
    </source>
</evidence>
<dbReference type="PANTHER" id="PTHR31723">
    <property type="entry name" value="PATHOGENESIS-RELATED FAMILY PROTEIN"/>
    <property type="match status" value="1"/>
</dbReference>
<organism evidence="1 2">
    <name type="scientific">Helicocarpus griseus UAMH5409</name>
    <dbReference type="NCBI Taxonomy" id="1447875"/>
    <lineage>
        <taxon>Eukaryota</taxon>
        <taxon>Fungi</taxon>
        <taxon>Dikarya</taxon>
        <taxon>Ascomycota</taxon>
        <taxon>Pezizomycotina</taxon>
        <taxon>Eurotiomycetes</taxon>
        <taxon>Eurotiomycetidae</taxon>
        <taxon>Onygenales</taxon>
        <taxon>Ajellomycetaceae</taxon>
        <taxon>Helicocarpus</taxon>
    </lineage>
</organism>
<proteinExistence type="predicted"/>
<dbReference type="OrthoDB" id="65445at2759"/>
<dbReference type="Gene3D" id="3.10.450.50">
    <property type="match status" value="1"/>
</dbReference>
<dbReference type="InterPro" id="IPR053218">
    <property type="entry name" value="Pathogen-related_defense"/>
</dbReference>
<dbReference type="SUPFAM" id="SSF54427">
    <property type="entry name" value="NTF2-like"/>
    <property type="match status" value="1"/>
</dbReference>
<name>A0A2B7YCH4_9EURO</name>
<keyword evidence="2" id="KW-1185">Reference proteome</keyword>
<comment type="caution">
    <text evidence="1">The sequence shown here is derived from an EMBL/GenBank/DDBJ whole genome shotgun (WGS) entry which is preliminary data.</text>
</comment>
<dbReference type="InterPro" id="IPR032710">
    <property type="entry name" value="NTF2-like_dom_sf"/>
</dbReference>
<dbReference type="EMBL" id="PDNB01000002">
    <property type="protein sequence ID" value="PGH18789.1"/>
    <property type="molecule type" value="Genomic_DNA"/>
</dbReference>
<dbReference type="PANTHER" id="PTHR31723:SF10">
    <property type="entry name" value="PATHOGEN-RELATED PROTEIN"/>
    <property type="match status" value="1"/>
</dbReference>
<reference evidence="1 2" key="1">
    <citation type="submission" date="2017-10" db="EMBL/GenBank/DDBJ databases">
        <title>Comparative genomics in systemic dimorphic fungi from Ajellomycetaceae.</title>
        <authorList>
            <person name="Munoz J.F."/>
            <person name="Mcewen J.G."/>
            <person name="Clay O.K."/>
            <person name="Cuomo C.A."/>
        </authorList>
    </citation>
    <scope>NUCLEOTIDE SEQUENCE [LARGE SCALE GENOMIC DNA]</scope>
    <source>
        <strain evidence="1 2">UAMH5409</strain>
    </source>
</reference>
<dbReference type="Proteomes" id="UP000223968">
    <property type="component" value="Unassembled WGS sequence"/>
</dbReference>